<dbReference type="Proteomes" id="UP001497482">
    <property type="component" value="Chromosome 8"/>
</dbReference>
<dbReference type="AlphaFoldDB" id="A0AAV2MHY8"/>
<sequence length="187" mass="21929">MSIPDLLTHEGPTVRRQSWHFLDPPIENKWRKNQEAFGGFEEGKNSRFTRTLPNVTATHQWNLRVRRCLTYKQNRAMRVCPIHITCRNDLAPSRPEHQLTNSTNLRLLWNWTPRLVGCTPAWELPQSSFCCPSPALRPEKIMSRVFTAHFTSINIQPKPGVRAIQYFEKERDYDSEDEEYTHVRVVG</sequence>
<name>A0AAV2MHY8_KNICA</name>
<gene>
    <name evidence="1" type="ORF">KC01_LOCUS38979</name>
</gene>
<accession>A0AAV2MHY8</accession>
<organism evidence="1 2">
    <name type="scientific">Knipowitschia caucasica</name>
    <name type="common">Caucasian dwarf goby</name>
    <name type="synonym">Pomatoschistus caucasicus</name>
    <dbReference type="NCBI Taxonomy" id="637954"/>
    <lineage>
        <taxon>Eukaryota</taxon>
        <taxon>Metazoa</taxon>
        <taxon>Chordata</taxon>
        <taxon>Craniata</taxon>
        <taxon>Vertebrata</taxon>
        <taxon>Euteleostomi</taxon>
        <taxon>Actinopterygii</taxon>
        <taxon>Neopterygii</taxon>
        <taxon>Teleostei</taxon>
        <taxon>Neoteleostei</taxon>
        <taxon>Acanthomorphata</taxon>
        <taxon>Gobiaria</taxon>
        <taxon>Gobiiformes</taxon>
        <taxon>Gobioidei</taxon>
        <taxon>Gobiidae</taxon>
        <taxon>Gobiinae</taxon>
        <taxon>Knipowitschia</taxon>
    </lineage>
</organism>
<keyword evidence="2" id="KW-1185">Reference proteome</keyword>
<evidence type="ECO:0000313" key="1">
    <source>
        <dbReference type="EMBL" id="CAL1612676.1"/>
    </source>
</evidence>
<dbReference type="EMBL" id="OZ035830">
    <property type="protein sequence ID" value="CAL1612676.1"/>
    <property type="molecule type" value="Genomic_DNA"/>
</dbReference>
<proteinExistence type="predicted"/>
<reference evidence="1 2" key="1">
    <citation type="submission" date="2024-04" db="EMBL/GenBank/DDBJ databases">
        <authorList>
            <person name="Waldvogel A.-M."/>
            <person name="Schoenle A."/>
        </authorList>
    </citation>
    <scope>NUCLEOTIDE SEQUENCE [LARGE SCALE GENOMIC DNA]</scope>
</reference>
<evidence type="ECO:0000313" key="2">
    <source>
        <dbReference type="Proteomes" id="UP001497482"/>
    </source>
</evidence>
<protein>
    <submittedName>
        <fullName evidence="1">Uncharacterized protein</fullName>
    </submittedName>
</protein>